<dbReference type="EMBL" id="JASNQZ010000003">
    <property type="protein sequence ID" value="KAL0959187.1"/>
    <property type="molecule type" value="Genomic_DNA"/>
</dbReference>
<organism evidence="2 3">
    <name type="scientific">Hohenbuehelia grisea</name>
    <dbReference type="NCBI Taxonomy" id="104357"/>
    <lineage>
        <taxon>Eukaryota</taxon>
        <taxon>Fungi</taxon>
        <taxon>Dikarya</taxon>
        <taxon>Basidiomycota</taxon>
        <taxon>Agaricomycotina</taxon>
        <taxon>Agaricomycetes</taxon>
        <taxon>Agaricomycetidae</taxon>
        <taxon>Agaricales</taxon>
        <taxon>Pleurotineae</taxon>
        <taxon>Pleurotaceae</taxon>
        <taxon>Hohenbuehelia</taxon>
    </lineage>
</organism>
<name>A0ABR3JTS6_9AGAR</name>
<feature type="transmembrane region" description="Helical" evidence="1">
    <location>
        <begin position="234"/>
        <end position="252"/>
    </location>
</feature>
<keyword evidence="1" id="KW-1133">Transmembrane helix</keyword>
<feature type="transmembrane region" description="Helical" evidence="1">
    <location>
        <begin position="6"/>
        <end position="30"/>
    </location>
</feature>
<reference evidence="3" key="1">
    <citation type="submission" date="2024-06" db="EMBL/GenBank/DDBJ databases">
        <title>Multi-omics analyses provide insights into the biosynthesis of the anticancer antibiotic pleurotin in Hohenbuehelia grisea.</title>
        <authorList>
            <person name="Weaver J.A."/>
            <person name="Alberti F."/>
        </authorList>
    </citation>
    <scope>NUCLEOTIDE SEQUENCE [LARGE SCALE GENOMIC DNA]</scope>
    <source>
        <strain evidence="3">T-177</strain>
    </source>
</reference>
<accession>A0ABR3JTS6</accession>
<dbReference type="InterPro" id="IPR021362">
    <property type="entry name" value="DUF2834"/>
</dbReference>
<protein>
    <submittedName>
        <fullName evidence="2">Uncharacterized protein</fullName>
    </submittedName>
</protein>
<feature type="transmembrane region" description="Helical" evidence="1">
    <location>
        <begin position="142"/>
        <end position="164"/>
    </location>
</feature>
<proteinExistence type="predicted"/>
<evidence type="ECO:0000313" key="2">
    <source>
        <dbReference type="EMBL" id="KAL0959187.1"/>
    </source>
</evidence>
<keyword evidence="1" id="KW-0472">Membrane</keyword>
<dbReference type="Pfam" id="PF11196">
    <property type="entry name" value="DUF2834"/>
    <property type="match status" value="1"/>
</dbReference>
<evidence type="ECO:0000256" key="1">
    <source>
        <dbReference type="SAM" id="Phobius"/>
    </source>
</evidence>
<comment type="caution">
    <text evidence="2">The sequence shown here is derived from an EMBL/GenBank/DDBJ whole genome shotgun (WGS) entry which is preliminary data.</text>
</comment>
<feature type="transmembrane region" description="Helical" evidence="1">
    <location>
        <begin position="176"/>
        <end position="198"/>
    </location>
</feature>
<feature type="transmembrane region" description="Helical" evidence="1">
    <location>
        <begin position="110"/>
        <end position="130"/>
    </location>
</feature>
<feature type="transmembrane region" description="Helical" evidence="1">
    <location>
        <begin position="42"/>
        <end position="61"/>
    </location>
</feature>
<sequence length="354" mass="39231">MDTSRALALSVFASYFLIILALFSSIVSGITTTRRVVSGGKTLTFVGLALASFAHTWLYMFKFLAWSFHEFEHSNAVAAGSILERTSNWLLNTGLFEQAWTAVCRKPINWWWSEQLCLFTVGAWTIFLAVEGRRHQVKNLWAYMLLGQLVAISVASNLFYVALLMSPTQRPTQRQAVSQTWTVLTMSVVLALATVALSPLTSENTFLWNLLTMHSIILLPLIRLPILERRPSEIGVSIKSLYTLVLVASLAIRSRTILNTAAATQEQSPFGLLAQAWSTLHSHPAQASIGWDVIWTSISFIAWVSLRDAGEAAVAKREDVPYLMLTTPLVSVGLTAPYILREDGPSAEGEVKKE</sequence>
<evidence type="ECO:0000313" key="3">
    <source>
        <dbReference type="Proteomes" id="UP001556367"/>
    </source>
</evidence>
<gene>
    <name evidence="2" type="ORF">HGRIS_014467</name>
</gene>
<feature type="transmembrane region" description="Helical" evidence="1">
    <location>
        <begin position="205"/>
        <end position="222"/>
    </location>
</feature>
<dbReference type="Proteomes" id="UP001556367">
    <property type="component" value="Unassembled WGS sequence"/>
</dbReference>
<keyword evidence="1" id="KW-0812">Transmembrane</keyword>
<keyword evidence="3" id="KW-1185">Reference proteome</keyword>